<protein>
    <submittedName>
        <fullName evidence="2">Putative secreted protein</fullName>
    </submittedName>
</protein>
<dbReference type="EMBL" id="GHJT01007269">
    <property type="protein sequence ID" value="MOY41240.1"/>
    <property type="molecule type" value="Transcribed_RNA"/>
</dbReference>
<sequence>MWQLFCLCFPNLGIASRSQSSSVTCVPREKCPVQKNTFIDSKHDTCECTHTDQLVQESCETFDIFGLLYREKCQPSLINKTGHHSPATAFVVWRIATDVDRSALCERVIGLA</sequence>
<name>A0A4D5RV81_IXOSC</name>
<keyword evidence="1" id="KW-0732">Signal</keyword>
<dbReference type="AlphaFoldDB" id="A0A4D5RV81"/>
<evidence type="ECO:0000313" key="2">
    <source>
        <dbReference type="EMBL" id="MOY41240.1"/>
    </source>
</evidence>
<evidence type="ECO:0000256" key="1">
    <source>
        <dbReference type="SAM" id="SignalP"/>
    </source>
</evidence>
<proteinExistence type="predicted"/>
<accession>A0A4D5RV81</accession>
<organism evidence="2">
    <name type="scientific">Ixodes scapularis</name>
    <name type="common">Black-legged tick</name>
    <name type="synonym">Deer tick</name>
    <dbReference type="NCBI Taxonomy" id="6945"/>
    <lineage>
        <taxon>Eukaryota</taxon>
        <taxon>Metazoa</taxon>
        <taxon>Ecdysozoa</taxon>
        <taxon>Arthropoda</taxon>
        <taxon>Chelicerata</taxon>
        <taxon>Arachnida</taxon>
        <taxon>Acari</taxon>
        <taxon>Parasitiformes</taxon>
        <taxon>Ixodida</taxon>
        <taxon>Ixodoidea</taxon>
        <taxon>Ixodidae</taxon>
        <taxon>Ixodinae</taxon>
        <taxon>Ixodes</taxon>
    </lineage>
</organism>
<feature type="chain" id="PRO_5020037281" evidence="1">
    <location>
        <begin position="16"/>
        <end position="112"/>
    </location>
</feature>
<feature type="signal peptide" evidence="1">
    <location>
        <begin position="1"/>
        <end position="15"/>
    </location>
</feature>
<reference evidence="2" key="1">
    <citation type="submission" date="2019-04" db="EMBL/GenBank/DDBJ databases">
        <title>An insight into the mialome of Ixodes scapularis.</title>
        <authorList>
            <person name="Ribeiro J.M."/>
            <person name="Mather T.N."/>
            <person name="Karim S."/>
        </authorList>
    </citation>
    <scope>NUCLEOTIDE SEQUENCE</scope>
</reference>